<keyword evidence="8 20" id="KW-0863">Zinc-finger</keyword>
<evidence type="ECO:0000256" key="14">
    <source>
        <dbReference type="ARBA" id="ARBA00022989"/>
    </source>
</evidence>
<dbReference type="SMART" id="SM00490">
    <property type="entry name" value="HELICc"/>
    <property type="match status" value="1"/>
</dbReference>
<keyword evidence="15" id="KW-0496">Mitochondrion</keyword>
<dbReference type="GO" id="GO:0005743">
    <property type="term" value="C:mitochondrial inner membrane"/>
    <property type="evidence" value="ECO:0007669"/>
    <property type="project" value="UniProtKB-SubCell"/>
</dbReference>
<feature type="repeat" description="Solcar" evidence="21">
    <location>
        <begin position="340"/>
        <end position="430"/>
    </location>
</feature>
<dbReference type="InterPro" id="IPR050628">
    <property type="entry name" value="SNF2_RAD54_helicase_TF"/>
</dbReference>
<dbReference type="InterPro" id="IPR000330">
    <property type="entry name" value="SNF2_N"/>
</dbReference>
<dbReference type="EMBL" id="KN846960">
    <property type="protein sequence ID" value="KIW65267.1"/>
    <property type="molecule type" value="Genomic_DNA"/>
</dbReference>
<dbReference type="InterPro" id="IPR049730">
    <property type="entry name" value="SNF2/RAD54-like_C"/>
</dbReference>
<dbReference type="PROSITE" id="PS50920">
    <property type="entry name" value="SOLCAR"/>
    <property type="match status" value="3"/>
</dbReference>
<dbReference type="STRING" id="5601.A0A0D2DSY1"/>
<keyword evidence="5" id="KW-0479">Metal-binding</keyword>
<feature type="region of interest" description="Disordered" evidence="22">
    <location>
        <begin position="855"/>
        <end position="900"/>
    </location>
</feature>
<dbReference type="Gene3D" id="1.50.40.10">
    <property type="entry name" value="Mitochondrial carrier domain"/>
    <property type="match status" value="1"/>
</dbReference>
<feature type="repeat" description="Solcar" evidence="21">
    <location>
        <begin position="439"/>
        <end position="527"/>
    </location>
</feature>
<dbReference type="InterPro" id="IPR038718">
    <property type="entry name" value="SNF2-like_sf"/>
</dbReference>
<evidence type="ECO:0000256" key="17">
    <source>
        <dbReference type="ARBA" id="ARBA00059916"/>
    </source>
</evidence>
<evidence type="ECO:0000256" key="8">
    <source>
        <dbReference type="ARBA" id="ARBA00022771"/>
    </source>
</evidence>
<keyword evidence="7" id="KW-0547">Nucleotide-binding</keyword>
<evidence type="ECO:0000256" key="22">
    <source>
        <dbReference type="SAM" id="MobiDB-lite"/>
    </source>
</evidence>
<keyword evidence="9" id="KW-0999">Mitochondrion inner membrane</keyword>
<dbReference type="InterPro" id="IPR027417">
    <property type="entry name" value="P-loop_NTPase"/>
</dbReference>
<keyword evidence="3" id="KW-0813">Transport</keyword>
<evidence type="ECO:0000256" key="18">
    <source>
        <dbReference type="ARBA" id="ARBA00073787"/>
    </source>
</evidence>
<protein>
    <recommendedName>
        <fullName evidence="18">Mitochondrial aspartate-glutamate transporter AGC1</fullName>
    </recommendedName>
    <alternativeName>
        <fullName evidence="19">Aspartate-glutamate carrier 1</fullName>
    </alternativeName>
</protein>
<keyword evidence="16 21" id="KW-0472">Membrane</keyword>
<dbReference type="PANTHER" id="PTHR45626:SF52">
    <property type="entry name" value="SINGLE-STRANDED DNA-DEPENDENT ATPASE (EUROFUNG)"/>
    <property type="match status" value="1"/>
</dbReference>
<keyword evidence="13" id="KW-0067">ATP-binding</keyword>
<evidence type="ECO:0000256" key="2">
    <source>
        <dbReference type="ARBA" id="ARBA00006375"/>
    </source>
</evidence>
<dbReference type="GO" id="GO:0005509">
    <property type="term" value="F:calcium ion binding"/>
    <property type="evidence" value="ECO:0007669"/>
    <property type="project" value="InterPro"/>
</dbReference>
<dbReference type="GO" id="GO:0005634">
    <property type="term" value="C:nucleus"/>
    <property type="evidence" value="ECO:0007669"/>
    <property type="project" value="TreeGrafter"/>
</dbReference>
<evidence type="ECO:0000256" key="1">
    <source>
        <dbReference type="ARBA" id="ARBA00004448"/>
    </source>
</evidence>
<evidence type="ECO:0000256" key="20">
    <source>
        <dbReference type="PROSITE-ProRule" id="PRU00175"/>
    </source>
</evidence>
<dbReference type="InterPro" id="IPR001841">
    <property type="entry name" value="Znf_RING"/>
</dbReference>
<evidence type="ECO:0000256" key="19">
    <source>
        <dbReference type="ARBA" id="ARBA00082232"/>
    </source>
</evidence>
<evidence type="ECO:0000256" key="12">
    <source>
        <dbReference type="ARBA" id="ARBA00022837"/>
    </source>
</evidence>
<feature type="domain" description="RING-type" evidence="23">
    <location>
        <begin position="1487"/>
        <end position="1537"/>
    </location>
</feature>
<dbReference type="GO" id="GO:0055085">
    <property type="term" value="P:transmembrane transport"/>
    <property type="evidence" value="ECO:0007669"/>
    <property type="project" value="InterPro"/>
</dbReference>
<keyword evidence="6" id="KW-0677">Repeat</keyword>
<dbReference type="PROSITE" id="PS51192">
    <property type="entry name" value="HELICASE_ATP_BIND_1"/>
    <property type="match status" value="1"/>
</dbReference>
<feature type="domain" description="Helicase ATP-binding" evidence="25">
    <location>
        <begin position="1164"/>
        <end position="1339"/>
    </location>
</feature>
<dbReference type="PROSITE" id="PS51194">
    <property type="entry name" value="HELICASE_CTER"/>
    <property type="match status" value="1"/>
</dbReference>
<dbReference type="FunFam" id="1.50.40.10:FF:000004">
    <property type="entry name" value="Calcium-binding mitochondrial carrier protein Aralar1"/>
    <property type="match status" value="1"/>
</dbReference>
<organism evidence="27 28">
    <name type="scientific">Phialophora macrospora</name>
    <dbReference type="NCBI Taxonomy" id="1851006"/>
    <lineage>
        <taxon>Eukaryota</taxon>
        <taxon>Fungi</taxon>
        <taxon>Dikarya</taxon>
        <taxon>Ascomycota</taxon>
        <taxon>Pezizomycotina</taxon>
        <taxon>Eurotiomycetes</taxon>
        <taxon>Chaetothyriomycetidae</taxon>
        <taxon>Chaetothyriales</taxon>
        <taxon>Herpotrichiellaceae</taxon>
        <taxon>Phialophora</taxon>
    </lineage>
</organism>
<dbReference type="SMART" id="SM00487">
    <property type="entry name" value="DEXDc"/>
    <property type="match status" value="1"/>
</dbReference>
<name>A0A0D2DSY1_9EURO</name>
<comment type="similarity">
    <text evidence="2">Belongs to the mitochondrial carrier (TC 2.A.29) family.</text>
</comment>
<dbReference type="InterPro" id="IPR014001">
    <property type="entry name" value="Helicase_ATP-bd"/>
</dbReference>
<evidence type="ECO:0000256" key="9">
    <source>
        <dbReference type="ARBA" id="ARBA00022792"/>
    </source>
</evidence>
<evidence type="ECO:0000256" key="21">
    <source>
        <dbReference type="PROSITE-ProRule" id="PRU00282"/>
    </source>
</evidence>
<dbReference type="Pfam" id="PF00176">
    <property type="entry name" value="SNF2-rel_dom"/>
    <property type="match status" value="1"/>
</dbReference>
<evidence type="ECO:0000256" key="6">
    <source>
        <dbReference type="ARBA" id="ARBA00022737"/>
    </source>
</evidence>
<dbReference type="InterPro" id="IPR017907">
    <property type="entry name" value="Znf_RING_CS"/>
</dbReference>
<dbReference type="CDD" id="cd18793">
    <property type="entry name" value="SF2_C_SNF"/>
    <property type="match status" value="1"/>
</dbReference>
<evidence type="ECO:0000256" key="10">
    <source>
        <dbReference type="ARBA" id="ARBA00022801"/>
    </source>
</evidence>
<proteinExistence type="inferred from homology"/>
<keyword evidence="11" id="KW-0862">Zinc</keyword>
<feature type="domain" description="Helicase C-terminal" evidence="26">
    <location>
        <begin position="1563"/>
        <end position="1722"/>
    </location>
</feature>
<gene>
    <name evidence="27" type="ORF">PV04_07540</name>
</gene>
<dbReference type="InterPro" id="IPR001650">
    <property type="entry name" value="Helicase_C-like"/>
</dbReference>
<dbReference type="GO" id="GO:0005524">
    <property type="term" value="F:ATP binding"/>
    <property type="evidence" value="ECO:0007669"/>
    <property type="project" value="UniProtKB-KW"/>
</dbReference>
<dbReference type="Pfam" id="PF13499">
    <property type="entry name" value="EF-hand_7"/>
    <property type="match status" value="1"/>
</dbReference>
<accession>A0A0D2DSY1</accession>
<dbReference type="GO" id="GO:0016787">
    <property type="term" value="F:hydrolase activity"/>
    <property type="evidence" value="ECO:0007669"/>
    <property type="project" value="UniProtKB-KW"/>
</dbReference>
<evidence type="ECO:0000313" key="28">
    <source>
        <dbReference type="Proteomes" id="UP000054266"/>
    </source>
</evidence>
<evidence type="ECO:0000259" key="25">
    <source>
        <dbReference type="PROSITE" id="PS51192"/>
    </source>
</evidence>
<dbReference type="PROSITE" id="PS50089">
    <property type="entry name" value="ZF_RING_2"/>
    <property type="match status" value="1"/>
</dbReference>
<dbReference type="GO" id="GO:0006281">
    <property type="term" value="P:DNA repair"/>
    <property type="evidence" value="ECO:0007669"/>
    <property type="project" value="TreeGrafter"/>
</dbReference>
<dbReference type="Gene3D" id="3.40.50.300">
    <property type="entry name" value="P-loop containing nucleotide triphosphate hydrolases"/>
    <property type="match status" value="1"/>
</dbReference>
<evidence type="ECO:0000313" key="27">
    <source>
        <dbReference type="EMBL" id="KIW65267.1"/>
    </source>
</evidence>
<dbReference type="CDD" id="cd18008">
    <property type="entry name" value="DEXDc_SHPRH-like"/>
    <property type="match status" value="1"/>
</dbReference>
<feature type="domain" description="EF-hand" evidence="24">
    <location>
        <begin position="168"/>
        <end position="203"/>
    </location>
</feature>
<dbReference type="Pfam" id="PF00271">
    <property type="entry name" value="Helicase_C"/>
    <property type="match status" value="1"/>
</dbReference>
<dbReference type="SUPFAM" id="SSF103506">
    <property type="entry name" value="Mitochondrial carrier"/>
    <property type="match status" value="1"/>
</dbReference>
<dbReference type="FunFam" id="1.10.238.10:FF:000552">
    <property type="entry name" value="Probable mitochondrial carrier protein ARALAR1"/>
    <property type="match status" value="1"/>
</dbReference>
<feature type="repeat" description="Solcar" evidence="21">
    <location>
        <begin position="537"/>
        <end position="625"/>
    </location>
</feature>
<dbReference type="PANTHER" id="PTHR45626">
    <property type="entry name" value="TRANSCRIPTION TERMINATION FACTOR 2-RELATED"/>
    <property type="match status" value="1"/>
</dbReference>
<comment type="function">
    <text evidence="17">Calcium-dependent mitochondrial aspartate and glutamate carrier. Transport of glutamate in mitochondria is required for mitochondrial transamination reactions and ornithine synthesis. Plays also a role in malate-aspartate NADH shuttle, which is critical for growth on acetate and fatty acids.</text>
</comment>
<dbReference type="SUPFAM" id="SSF47473">
    <property type="entry name" value="EF-hand"/>
    <property type="match status" value="1"/>
</dbReference>
<evidence type="ECO:0000256" key="13">
    <source>
        <dbReference type="ARBA" id="ARBA00022840"/>
    </source>
</evidence>
<dbReference type="Gene3D" id="1.10.238.10">
    <property type="entry name" value="EF-hand"/>
    <property type="match status" value="2"/>
</dbReference>
<keyword evidence="28" id="KW-1185">Reference proteome</keyword>
<dbReference type="PROSITE" id="PS50222">
    <property type="entry name" value="EF_HAND_2"/>
    <property type="match status" value="2"/>
</dbReference>
<dbReference type="HOGENOM" id="CLU_239444_0_0_1"/>
<evidence type="ECO:0000256" key="7">
    <source>
        <dbReference type="ARBA" id="ARBA00022741"/>
    </source>
</evidence>
<evidence type="ECO:0000256" key="11">
    <source>
        <dbReference type="ARBA" id="ARBA00022833"/>
    </source>
</evidence>
<dbReference type="InterPro" id="IPR011992">
    <property type="entry name" value="EF-hand-dom_pair"/>
</dbReference>
<dbReference type="InterPro" id="IPR002067">
    <property type="entry name" value="MCP"/>
</dbReference>
<evidence type="ECO:0000259" key="26">
    <source>
        <dbReference type="PROSITE" id="PS51194"/>
    </source>
</evidence>
<keyword evidence="14" id="KW-1133">Transmembrane helix</keyword>
<feature type="compositionally biased region" description="Basic and acidic residues" evidence="22">
    <location>
        <begin position="866"/>
        <end position="886"/>
    </location>
</feature>
<dbReference type="Proteomes" id="UP000054266">
    <property type="component" value="Unassembled WGS sequence"/>
</dbReference>
<sequence>MATVTGAMKESLLGKEAPADLSSESRSNFLRLAKKDEDGELYMNEEDFINAIAPPEEDYHKIKREQYGILFGVADRKKRGKITMSEWAAFDNLLAKADAEYEIAFRLFDKDGTGLVKSDDFQKIYEQYKGENSIPFDFNSEWASLYIGGKNKRHEMTYPQFAQMMRGLQGERIRQAFHLYDTDKDGYIDPEDFQRIIRSTAGHKLSDHILENLGTLCNISAGTKISYANVRAFQNVIREMDLVDLIIRNATAKSSDGRIDRTDFLNEAARLTRFSLYTPMEADILFHFASLDAPEGRLSLDDFAKVLDASYQTVGARLSAMADAADRAVSKSRQFMHSLLESAHHFGLGSIAGAFGAFMVYPIDLVKTRMQNQRSTRPGERLYENSIDCARKVIRNEGFRGLYSGVLPQLVGVAPEKAIKLTVNDLVRGKFTDKKTGTIPLWAELLAGGSAGACQVVFTNPLEIVKIRLQVQGELAKKSDAAPKRSAMWIVRNLGLMGLYKGASACLLRDVPFSAIYFPTYNHLKRDMFGESPTKKLGVLQLLTAGAIAGMPAAYLTTPCDVIKTRLQVEARKGEATYSGVTDCARKIMKDEGFKAFFKGGPARILRSSPQFGFTLAAYEVLSTVLPYPGSEQDVSAGVAGKMEPGIGLKEAKAPLPYLRSRNALKILLDLDVNFGRVKRNRDGTVGAAFAAKKEAVEKGVLSSSSLLGARRGMSTGVCTPTMALFAYGLNKRPEPEDGHEVVQDLKRHRTQTVGPHHDSEIHHDERTCFTQARSTLANVDGSFQAHHSTEVAVISQPDWSGALSASHSADRDWDIHYLDGADEIEPPFDQTHLDEIPSDQLPCEANIPEHAKSASYSLPDFGSMNDRDDVSEAKYTKSESDESIRHALPSDTSSKTSPDGFDLVDDGCEVDYDVCFGAIEATALSSFTGVEDVVVSAVTMKPLRDCMRLHFQDTGKYAGLVTLPALVKLQRDFHVRLTAHLFATKNKPSSKSAKREKAPGPSCECHVRIVIHGLKSEKTAVGDLLADDEVFLQHPSIQECGRNMEYWNPHYLLRPGSQMPFLEELSISSDVSSAQSAGTLEEVDRNRFMQIFDTAGDIVIPSEITPSPRLRSTLKDHQLTALSWMITKESCTVENSSFPSLYRLDANPRGKAKYRHRITGAPETSPKPMRGGILADEMGLGKTLSLLALVCNSLDLLDLNKMPQPNKGMLRLTLIIAPMSTIPAWVQQIKTHIHPDRLRVAVYHGSVKKRSSATLEHNDVIITTYETMRSEWRSKGPLFQKKWYRLVLDEAHRIRNRPSEIFRAANGIKSQNRWCLTGTPIHNSLDDYGALLSFLAVPPFIDKSGFDYWIARPLDNRNLDSLARLRTLVGATCLRRTKKSIGGSCEMPARSEKVEEVELSERDQELYEFFKVRCSNLAAGGPASTMPGISKSRQRKGDNILAMISFLRLICNHGEQLLPPPALEAWKGRDLPSVDWNMIRACQTKCFMCGNNIDIEDINIASSSDTQYLCQHSVCPTCASQNEDINASEESLCPKCCRTRSAILKPDIPSCTAAAIIPPSSKVEALLKNLHAEQASPWASHECRPAKSVIFSYWTKMLDLVQTALEAAGFVFQRVDGQTSLKNRTKAITEFTNDPRCTVMLASISAAGEGIDLKVANHVHVLEPQWNPMVEAQAVDRVHRIGQDREVVITRYIVRNSIETYIEWVQRDKLRLVAKSLDSLDISQVDIDENRWKKLELFLRAKTETTTP</sequence>
<dbReference type="GO" id="GO:0008094">
    <property type="term" value="F:ATP-dependent activity, acting on DNA"/>
    <property type="evidence" value="ECO:0007669"/>
    <property type="project" value="TreeGrafter"/>
</dbReference>
<dbReference type="InterPro" id="IPR002048">
    <property type="entry name" value="EF_hand_dom"/>
</dbReference>
<reference evidence="27 28" key="1">
    <citation type="submission" date="2015-01" db="EMBL/GenBank/DDBJ databases">
        <title>The Genome Sequence of Capronia semiimmersa CBS27337.</title>
        <authorList>
            <consortium name="The Broad Institute Genomics Platform"/>
            <person name="Cuomo C."/>
            <person name="de Hoog S."/>
            <person name="Gorbushina A."/>
            <person name="Stielow B."/>
            <person name="Teixiera M."/>
            <person name="Abouelleil A."/>
            <person name="Chapman S.B."/>
            <person name="Priest M."/>
            <person name="Young S.K."/>
            <person name="Wortman J."/>
            <person name="Nusbaum C."/>
            <person name="Birren B."/>
        </authorList>
    </citation>
    <scope>NUCLEOTIDE SEQUENCE [LARGE SCALE GENOMIC DNA]</scope>
    <source>
        <strain evidence="27 28">CBS 27337</strain>
    </source>
</reference>
<dbReference type="CDD" id="cd00051">
    <property type="entry name" value="EFh"/>
    <property type="match status" value="1"/>
</dbReference>
<comment type="subcellular location">
    <subcellularLocation>
        <location evidence="1">Mitochondrion inner membrane</location>
        <topology evidence="1">Multi-pass membrane protein</topology>
    </subcellularLocation>
</comment>
<evidence type="ECO:0000256" key="3">
    <source>
        <dbReference type="ARBA" id="ARBA00022448"/>
    </source>
</evidence>
<dbReference type="SMART" id="SM00054">
    <property type="entry name" value="EFh"/>
    <property type="match status" value="2"/>
</dbReference>
<dbReference type="PROSITE" id="PS00518">
    <property type="entry name" value="ZF_RING_1"/>
    <property type="match status" value="1"/>
</dbReference>
<evidence type="ECO:0000256" key="4">
    <source>
        <dbReference type="ARBA" id="ARBA00022692"/>
    </source>
</evidence>
<dbReference type="PROSITE" id="PS00018">
    <property type="entry name" value="EF_HAND_1"/>
    <property type="match status" value="1"/>
</dbReference>
<evidence type="ECO:0000259" key="24">
    <source>
        <dbReference type="PROSITE" id="PS50222"/>
    </source>
</evidence>
<dbReference type="SUPFAM" id="SSF52540">
    <property type="entry name" value="P-loop containing nucleoside triphosphate hydrolases"/>
    <property type="match status" value="2"/>
</dbReference>
<evidence type="ECO:0000256" key="16">
    <source>
        <dbReference type="ARBA" id="ARBA00023136"/>
    </source>
</evidence>
<dbReference type="PRINTS" id="PR00926">
    <property type="entry name" value="MITOCARRIER"/>
</dbReference>
<dbReference type="Gene3D" id="3.40.50.10810">
    <property type="entry name" value="Tandem AAA-ATPase domain"/>
    <property type="match status" value="1"/>
</dbReference>
<dbReference type="Pfam" id="PF00153">
    <property type="entry name" value="Mito_carr"/>
    <property type="match status" value="3"/>
</dbReference>
<evidence type="ECO:0000259" key="23">
    <source>
        <dbReference type="PROSITE" id="PS50089"/>
    </source>
</evidence>
<dbReference type="InterPro" id="IPR018247">
    <property type="entry name" value="EF_Hand_1_Ca_BS"/>
</dbReference>
<dbReference type="InterPro" id="IPR018108">
    <property type="entry name" value="MCP_transmembrane"/>
</dbReference>
<feature type="domain" description="EF-hand" evidence="24">
    <location>
        <begin position="96"/>
        <end position="131"/>
    </location>
</feature>
<evidence type="ECO:0000256" key="5">
    <source>
        <dbReference type="ARBA" id="ARBA00022723"/>
    </source>
</evidence>
<keyword evidence="12" id="KW-0106">Calcium</keyword>
<keyword evidence="4 21" id="KW-0812">Transmembrane</keyword>
<dbReference type="InterPro" id="IPR023395">
    <property type="entry name" value="MCP_dom_sf"/>
</dbReference>
<evidence type="ECO:0000256" key="15">
    <source>
        <dbReference type="ARBA" id="ARBA00023128"/>
    </source>
</evidence>
<dbReference type="GO" id="GO:0008270">
    <property type="term" value="F:zinc ion binding"/>
    <property type="evidence" value="ECO:0007669"/>
    <property type="project" value="UniProtKB-KW"/>
</dbReference>
<keyword evidence="10" id="KW-0378">Hydrolase</keyword>